<reference evidence="1 2" key="1">
    <citation type="submission" date="2021-07" db="EMBL/GenBank/DDBJ databases">
        <authorList>
            <person name="Palmer J.M."/>
        </authorList>
    </citation>
    <scope>NUCLEOTIDE SEQUENCE [LARGE SCALE GENOMIC DNA]</scope>
    <source>
        <strain evidence="1 2">AT_MEX2019</strain>
        <tissue evidence="1">Muscle</tissue>
    </source>
</reference>
<name>A0ABU7AZ02_9TELE</name>
<evidence type="ECO:0000313" key="1">
    <source>
        <dbReference type="EMBL" id="MED6243507.1"/>
    </source>
</evidence>
<accession>A0ABU7AZ02</accession>
<gene>
    <name evidence="1" type="ORF">ATANTOWER_021457</name>
</gene>
<sequence>MKNPKLIKRYRLDRTGIHPLNSQVLLNDSIQLRKNMTYGLLDDTLWLRRICREGDILERSENFSHPT</sequence>
<dbReference type="EMBL" id="JAHUTI010034107">
    <property type="protein sequence ID" value="MED6243507.1"/>
    <property type="molecule type" value="Genomic_DNA"/>
</dbReference>
<proteinExistence type="predicted"/>
<comment type="caution">
    <text evidence="1">The sequence shown here is derived from an EMBL/GenBank/DDBJ whole genome shotgun (WGS) entry which is preliminary data.</text>
</comment>
<evidence type="ECO:0000313" key="2">
    <source>
        <dbReference type="Proteomes" id="UP001345963"/>
    </source>
</evidence>
<keyword evidence="2" id="KW-1185">Reference proteome</keyword>
<organism evidence="1 2">
    <name type="scientific">Ataeniobius toweri</name>
    <dbReference type="NCBI Taxonomy" id="208326"/>
    <lineage>
        <taxon>Eukaryota</taxon>
        <taxon>Metazoa</taxon>
        <taxon>Chordata</taxon>
        <taxon>Craniata</taxon>
        <taxon>Vertebrata</taxon>
        <taxon>Euteleostomi</taxon>
        <taxon>Actinopterygii</taxon>
        <taxon>Neopterygii</taxon>
        <taxon>Teleostei</taxon>
        <taxon>Neoteleostei</taxon>
        <taxon>Acanthomorphata</taxon>
        <taxon>Ovalentaria</taxon>
        <taxon>Atherinomorphae</taxon>
        <taxon>Cyprinodontiformes</taxon>
        <taxon>Goodeidae</taxon>
        <taxon>Ataeniobius</taxon>
    </lineage>
</organism>
<protein>
    <submittedName>
        <fullName evidence="1">Uncharacterized protein</fullName>
    </submittedName>
</protein>
<dbReference type="Proteomes" id="UP001345963">
    <property type="component" value="Unassembled WGS sequence"/>
</dbReference>